<dbReference type="RefSeq" id="WP_186881181.1">
    <property type="nucleotide sequence ID" value="NZ_JACOGG010000008.1"/>
</dbReference>
<dbReference type="AlphaFoldDB" id="A0A923I4Z6"/>
<dbReference type="PROSITE" id="PS51257">
    <property type="entry name" value="PROKAR_LIPOPROTEIN"/>
    <property type="match status" value="1"/>
</dbReference>
<evidence type="ECO:0000256" key="1">
    <source>
        <dbReference type="SAM" id="SignalP"/>
    </source>
</evidence>
<evidence type="ECO:0000313" key="3">
    <source>
        <dbReference type="Proteomes" id="UP000612361"/>
    </source>
</evidence>
<keyword evidence="1" id="KW-0732">Signal</keyword>
<dbReference type="Proteomes" id="UP000612361">
    <property type="component" value="Unassembled WGS sequence"/>
</dbReference>
<dbReference type="EMBL" id="JACOGG010000008">
    <property type="protein sequence ID" value="MBC3935621.1"/>
    <property type="molecule type" value="Genomic_DNA"/>
</dbReference>
<keyword evidence="3" id="KW-1185">Reference proteome</keyword>
<evidence type="ECO:0000313" key="2">
    <source>
        <dbReference type="EMBL" id="MBC3935621.1"/>
    </source>
</evidence>
<gene>
    <name evidence="2" type="ORF">H8K47_09630</name>
</gene>
<organism evidence="2 3">
    <name type="scientific">Undibacterium rugosum</name>
    <dbReference type="NCBI Taxonomy" id="2762291"/>
    <lineage>
        <taxon>Bacteria</taxon>
        <taxon>Pseudomonadati</taxon>
        <taxon>Pseudomonadota</taxon>
        <taxon>Betaproteobacteria</taxon>
        <taxon>Burkholderiales</taxon>
        <taxon>Oxalobacteraceae</taxon>
        <taxon>Undibacterium</taxon>
    </lineage>
</organism>
<comment type="caution">
    <text evidence="2">The sequence shown here is derived from an EMBL/GenBank/DDBJ whole genome shotgun (WGS) entry which is preliminary data.</text>
</comment>
<evidence type="ECO:0008006" key="4">
    <source>
        <dbReference type="Google" id="ProtNLM"/>
    </source>
</evidence>
<reference evidence="2" key="1">
    <citation type="submission" date="2020-08" db="EMBL/GenBank/DDBJ databases">
        <title>Novel species isolated from subtropical streams in China.</title>
        <authorList>
            <person name="Lu H."/>
        </authorList>
    </citation>
    <scope>NUCLEOTIDE SEQUENCE</scope>
    <source>
        <strain evidence="2">CY7W</strain>
    </source>
</reference>
<feature type="signal peptide" evidence="1">
    <location>
        <begin position="1"/>
        <end position="23"/>
    </location>
</feature>
<proteinExistence type="predicted"/>
<accession>A0A923I4Z6</accession>
<protein>
    <recommendedName>
        <fullName evidence="4">Lipoprotein</fullName>
    </recommendedName>
</protein>
<name>A0A923I4Z6_9BURK</name>
<sequence>MFRKFQIPAFGLIAALLMTACQSKPPTCGDESTQTELRKVMIEQIENEARKLPFGDRIANQPEFQGFLNGITLTLSEITSDGYNSDMKKYTCQARVTASASSIPKQISDRITYNTQATEDPGPPNWIVQLNDKSPFVSTLAQVALNATSITGNLGEQSSLPYVERLYLAQQAAKNPIDSASMPTRYGTLSVNEENKLLFNGKLTEPVVEGNNSLSFLDKKSFADQDIVLVQNTGGTACPAVYIFVQLTQAGATVTKTFGTCSDLYQLEQQGSKLTMTFAGFLGPAESEQEKRAAAQKRVVYVLENGVLSKDGKPM</sequence>
<feature type="chain" id="PRO_5037825280" description="Lipoprotein" evidence="1">
    <location>
        <begin position="24"/>
        <end position="315"/>
    </location>
</feature>